<dbReference type="Gene3D" id="1.10.1410.40">
    <property type="match status" value="1"/>
</dbReference>
<dbReference type="Pfam" id="PF20965">
    <property type="entry name" value="DZF_C"/>
    <property type="match status" value="1"/>
</dbReference>
<dbReference type="Pfam" id="PF12874">
    <property type="entry name" value="zf-met"/>
    <property type="match status" value="3"/>
</dbReference>
<organism evidence="12 13">
    <name type="scientific">Hemibagrus guttatus</name>
    <dbReference type="NCBI Taxonomy" id="175788"/>
    <lineage>
        <taxon>Eukaryota</taxon>
        <taxon>Metazoa</taxon>
        <taxon>Chordata</taxon>
        <taxon>Craniata</taxon>
        <taxon>Vertebrata</taxon>
        <taxon>Euteleostomi</taxon>
        <taxon>Actinopterygii</taxon>
        <taxon>Neopterygii</taxon>
        <taxon>Teleostei</taxon>
        <taxon>Ostariophysi</taxon>
        <taxon>Siluriformes</taxon>
        <taxon>Bagridae</taxon>
        <taxon>Hemibagrus</taxon>
    </lineage>
</organism>
<evidence type="ECO:0000256" key="3">
    <source>
        <dbReference type="ARBA" id="ARBA00022473"/>
    </source>
</evidence>
<dbReference type="GO" id="GO:0003677">
    <property type="term" value="F:DNA binding"/>
    <property type="evidence" value="ECO:0007669"/>
    <property type="project" value="UniProtKB-KW"/>
</dbReference>
<feature type="region of interest" description="Disordered" evidence="10">
    <location>
        <begin position="362"/>
        <end position="389"/>
    </location>
</feature>
<dbReference type="SMART" id="SM00355">
    <property type="entry name" value="ZnF_C2H2"/>
    <property type="match status" value="3"/>
</dbReference>
<dbReference type="GO" id="GO:0005737">
    <property type="term" value="C:cytoplasm"/>
    <property type="evidence" value="ECO:0007669"/>
    <property type="project" value="UniProtKB-SubCell"/>
</dbReference>
<dbReference type="PROSITE" id="PS51703">
    <property type="entry name" value="DZF"/>
    <property type="match status" value="1"/>
</dbReference>
<feature type="compositionally biased region" description="Low complexity" evidence="10">
    <location>
        <begin position="376"/>
        <end position="388"/>
    </location>
</feature>
<dbReference type="SMART" id="SM00451">
    <property type="entry name" value="ZnF_U1"/>
    <property type="match status" value="3"/>
</dbReference>
<name>A0AAE0Q766_9TELE</name>
<evidence type="ECO:0000256" key="7">
    <source>
        <dbReference type="ARBA" id="ARBA00023125"/>
    </source>
</evidence>
<evidence type="ECO:0000256" key="10">
    <source>
        <dbReference type="SAM" id="MobiDB-lite"/>
    </source>
</evidence>
<dbReference type="InterPro" id="IPR036236">
    <property type="entry name" value="Znf_C2H2_sf"/>
</dbReference>
<dbReference type="GO" id="GO:0003725">
    <property type="term" value="F:double-stranded RNA binding"/>
    <property type="evidence" value="ECO:0007669"/>
    <property type="project" value="TreeGrafter"/>
</dbReference>
<dbReference type="InterPro" id="IPR043519">
    <property type="entry name" value="NT_sf"/>
</dbReference>
<accession>A0AAE0Q766</accession>
<dbReference type="EMBL" id="JAUCMX010000021">
    <property type="protein sequence ID" value="KAK3514283.1"/>
    <property type="molecule type" value="Genomic_DNA"/>
</dbReference>
<dbReference type="GO" id="GO:0071011">
    <property type="term" value="C:precatalytic spliceosome"/>
    <property type="evidence" value="ECO:0007669"/>
    <property type="project" value="TreeGrafter"/>
</dbReference>
<feature type="compositionally biased region" description="Pro residues" evidence="10">
    <location>
        <begin position="727"/>
        <end position="738"/>
    </location>
</feature>
<dbReference type="FunFam" id="3.30.160.60:FF:000153">
    <property type="entry name" value="Zinc finger RNA-binding protein 2"/>
    <property type="match status" value="1"/>
</dbReference>
<dbReference type="InterPro" id="IPR049401">
    <property type="entry name" value="DZF_dom_N"/>
</dbReference>
<dbReference type="Gene3D" id="3.30.160.60">
    <property type="entry name" value="Classic Zinc Finger"/>
    <property type="match status" value="3"/>
</dbReference>
<dbReference type="PANTHER" id="PTHR45762">
    <property type="entry name" value="ZINC FINGER RNA-BINDING PROTEIN"/>
    <property type="match status" value="1"/>
</dbReference>
<keyword evidence="6" id="KW-0694">RNA-binding</keyword>
<feature type="compositionally biased region" description="Low complexity" evidence="10">
    <location>
        <begin position="445"/>
        <end position="483"/>
    </location>
</feature>
<feature type="domain" description="DZF" evidence="11">
    <location>
        <begin position="724"/>
        <end position="1086"/>
    </location>
</feature>
<evidence type="ECO:0000313" key="12">
    <source>
        <dbReference type="EMBL" id="KAK3514283.1"/>
    </source>
</evidence>
<dbReference type="Proteomes" id="UP001274896">
    <property type="component" value="Unassembled WGS sequence"/>
</dbReference>
<comment type="caution">
    <text evidence="12">The sequence shown here is derived from an EMBL/GenBank/DDBJ whole genome shotgun (WGS) entry which is preliminary data.</text>
</comment>
<dbReference type="FunFam" id="3.30.160.60:FF:000439">
    <property type="entry name" value="Zinc finger RNA-binding protein 2"/>
    <property type="match status" value="1"/>
</dbReference>
<feature type="region of interest" description="Disordered" evidence="10">
    <location>
        <begin position="538"/>
        <end position="571"/>
    </location>
</feature>
<feature type="compositionally biased region" description="Basic and acidic residues" evidence="10">
    <location>
        <begin position="1075"/>
        <end position="1087"/>
    </location>
</feature>
<dbReference type="InterPro" id="IPR006561">
    <property type="entry name" value="DZF_dom"/>
</dbReference>
<keyword evidence="4" id="KW-0963">Cytoplasm</keyword>
<feature type="region of interest" description="Disordered" evidence="10">
    <location>
        <begin position="1049"/>
        <end position="1087"/>
    </location>
</feature>
<keyword evidence="8" id="KW-0539">Nucleus</keyword>
<gene>
    <name evidence="12" type="ORF">QTP70_012900</name>
</gene>
<dbReference type="SMART" id="SM00572">
    <property type="entry name" value="DZF"/>
    <property type="match status" value="1"/>
</dbReference>
<keyword evidence="7" id="KW-0238">DNA-binding</keyword>
<dbReference type="FunFam" id="1.10.1410.40:FF:000001">
    <property type="entry name" value="interleukin enhancer-binding factor 3 isoform X1"/>
    <property type="match status" value="1"/>
</dbReference>
<comment type="subcellular location">
    <subcellularLocation>
        <location evidence="2">Cytoplasm</location>
    </subcellularLocation>
    <subcellularLocation>
        <location evidence="1">Nucleus</location>
    </subcellularLocation>
</comment>
<evidence type="ECO:0000256" key="1">
    <source>
        <dbReference type="ARBA" id="ARBA00004123"/>
    </source>
</evidence>
<keyword evidence="5" id="KW-0677">Repeat</keyword>
<evidence type="ECO:0000256" key="6">
    <source>
        <dbReference type="ARBA" id="ARBA00022884"/>
    </source>
</evidence>
<evidence type="ECO:0000256" key="2">
    <source>
        <dbReference type="ARBA" id="ARBA00004496"/>
    </source>
</evidence>
<proteinExistence type="predicted"/>
<evidence type="ECO:0000313" key="13">
    <source>
        <dbReference type="Proteomes" id="UP001274896"/>
    </source>
</evidence>
<dbReference type="SUPFAM" id="SSF57667">
    <property type="entry name" value="beta-beta-alpha zinc fingers"/>
    <property type="match status" value="3"/>
</dbReference>
<keyword evidence="3" id="KW-0217">Developmental protein</keyword>
<dbReference type="Gene3D" id="3.30.460.10">
    <property type="entry name" value="Beta Polymerase, domain 2"/>
    <property type="match status" value="1"/>
</dbReference>
<dbReference type="InterPro" id="IPR049402">
    <property type="entry name" value="DZF_dom_C"/>
</dbReference>
<dbReference type="Pfam" id="PF07528">
    <property type="entry name" value="DZF_N"/>
    <property type="match status" value="1"/>
</dbReference>
<dbReference type="GO" id="GO:0008270">
    <property type="term" value="F:zinc ion binding"/>
    <property type="evidence" value="ECO:0007669"/>
    <property type="project" value="InterPro"/>
</dbReference>
<dbReference type="InterPro" id="IPR013087">
    <property type="entry name" value="Znf_C2H2_type"/>
</dbReference>
<dbReference type="AlphaFoldDB" id="A0AAE0Q766"/>
<protein>
    <recommendedName>
        <fullName evidence="9">Zinc finger RNA-binding protein</fullName>
    </recommendedName>
</protein>
<reference evidence="12" key="1">
    <citation type="submission" date="2023-06" db="EMBL/GenBank/DDBJ databases">
        <title>Male Hemibagrus guttatus genome.</title>
        <authorList>
            <person name="Bian C."/>
        </authorList>
    </citation>
    <scope>NUCLEOTIDE SEQUENCE</scope>
    <source>
        <strain evidence="12">Male_cb2023</strain>
        <tissue evidence="12">Muscle</tissue>
    </source>
</reference>
<dbReference type="FunFam" id="3.30.460.10:FF:000010">
    <property type="entry name" value="Zinc finger RNA-binding protein 2"/>
    <property type="match status" value="1"/>
</dbReference>
<dbReference type="PROSITE" id="PS00028">
    <property type="entry name" value="ZINC_FINGER_C2H2_1"/>
    <property type="match status" value="1"/>
</dbReference>
<evidence type="ECO:0000256" key="5">
    <source>
        <dbReference type="ARBA" id="ARBA00022737"/>
    </source>
</evidence>
<evidence type="ECO:0000256" key="8">
    <source>
        <dbReference type="ARBA" id="ARBA00023242"/>
    </source>
</evidence>
<evidence type="ECO:0000259" key="11">
    <source>
        <dbReference type="PROSITE" id="PS51703"/>
    </source>
</evidence>
<sequence length="1087" mass="118251">MRHKFRYKTDYKILPPSAKCALGQKPKLPSRLGEDAKMATGGNYFGFTHGAAAQYSQQPTAGVAYTHPTTVASYTVHQAPVAAHTVAAAFAPTAATVAVARPAPVAVAAAATAAAYGGYQPAHATTDYGYAQRQPEVPPPPPPVTSQNYQDSYSYVRSSAPVVAYDSKQYYQQPTATAAVAAAAAQPQPTVAETYYQTAPKTGYSQGATPYTQAQQTRQVTAIKPATQSPATSTFSIYPVSSAVQPVAAAAAAASSVVPSYSQSPTYSTNAVTYSGTSYSGYEAAVYSAASSYYQQQQQQQKQAVAAAAATAAWTGSTFTKKTPFQNKTLKPKQPPKPPQIHYCDVCKISCAGPQTYKEHLEGQKHKKKEAALKVSQSSSSSSGGSSSARNAQNQLRCELCDVACTGADAYAAHIRGAKHQKVVKLHTKLGKPIPSTEPSMVTQTSTSTTAAPSKSASAAISSSTSSTASAMSVSSSTGSSSSYLKPLGMVNNNAVSAMQGKSPAPSSISSTAATIKKVNTPKINFVGGNKLQTTGVKMDESKVEASKPVQTSLGAPSQEVKNDTPDPLSPQSALAALQSDVQPVGHDYVEEVRNDEGKVIRFHCKLCECSFNDPNAKEMHLKGRRHRLQYKKKVNPDLQVEVKPSIRARKIQEEKMRKQMQKEEYWRRREEEERWRMEMRRYEEDMYWRRMEEEQHHWEDRRRMPDGGYPQGPPGPPGLLGVRPGMPIPQPQGPVPPRRPDSSDDRYVMTKHAAIYPSEEELQAIQKIVSITERALKLVSDIITDQDKGKEEDKDKKEPPKDRALKGVMRVGVLAKGLLLRGDKNVNLVLLCSEKPSKSLLSRIVEHLPKQLALVTPEKYEVKGSVQEAAIILTSCAEPKMQVTITLTSPVIREENTRDGDPPCHLPCVVNAPLNHLLDFIALKARANGLQSCVIVIRILRDLCQRVPTWSAFPSWAMELLVEKTISSASGPMSPGDALRRVFECIASGILLPGGPGLMDPCEKNPTDTLGTMEEQQREDITSSAQFALRLLAFRQIHKVLGMDPLPQLNPRFNVRNNRKRRRDNSDSTDGFEGEGKKDKKDFDGF</sequence>
<dbReference type="FunFam" id="3.30.160.60:FF:000210">
    <property type="entry name" value="Zinc finger RNA-binding protein 2"/>
    <property type="match status" value="1"/>
</dbReference>
<dbReference type="InterPro" id="IPR003604">
    <property type="entry name" value="Matrin/U1-like-C_Znf_C2H2"/>
</dbReference>
<dbReference type="GO" id="GO:0003727">
    <property type="term" value="F:single-stranded RNA binding"/>
    <property type="evidence" value="ECO:0007669"/>
    <property type="project" value="TreeGrafter"/>
</dbReference>
<keyword evidence="13" id="KW-1185">Reference proteome</keyword>
<dbReference type="PANTHER" id="PTHR45762:SF21">
    <property type="entry name" value="ZINC FINGER RNA-BINDING PROTEIN"/>
    <property type="match status" value="1"/>
</dbReference>
<evidence type="ECO:0000256" key="9">
    <source>
        <dbReference type="ARBA" id="ARBA00041195"/>
    </source>
</evidence>
<feature type="region of interest" description="Disordered" evidence="10">
    <location>
        <begin position="430"/>
        <end position="485"/>
    </location>
</feature>
<feature type="region of interest" description="Disordered" evidence="10">
    <location>
        <begin position="724"/>
        <end position="745"/>
    </location>
</feature>
<evidence type="ECO:0000256" key="4">
    <source>
        <dbReference type="ARBA" id="ARBA00022490"/>
    </source>
</evidence>